<evidence type="ECO:0000256" key="2">
    <source>
        <dbReference type="ARBA" id="ARBA00022980"/>
    </source>
</evidence>
<proteinExistence type="inferred from homology"/>
<comment type="caution">
    <text evidence="5">The sequence shown here is derived from an EMBL/GenBank/DDBJ whole genome shotgun (WGS) entry which is preliminary data.</text>
</comment>
<dbReference type="NCBIfam" id="TIGR03625">
    <property type="entry name" value="L3_bact"/>
    <property type="match status" value="1"/>
</dbReference>
<dbReference type="InterPro" id="IPR000597">
    <property type="entry name" value="Ribosomal_uL3"/>
</dbReference>
<dbReference type="GO" id="GO:0005762">
    <property type="term" value="C:mitochondrial large ribosomal subunit"/>
    <property type="evidence" value="ECO:0007669"/>
    <property type="project" value="TreeGrafter"/>
</dbReference>
<dbReference type="Gene3D" id="2.40.30.10">
    <property type="entry name" value="Translation factors"/>
    <property type="match status" value="1"/>
</dbReference>
<dbReference type="AlphaFoldDB" id="A0A9P7GCA3"/>
<dbReference type="OrthoDB" id="274683at2759"/>
<dbReference type="InterPro" id="IPR009000">
    <property type="entry name" value="Transl_B-barrel_sf"/>
</dbReference>
<evidence type="ECO:0000256" key="4">
    <source>
        <dbReference type="ARBA" id="ARBA00035209"/>
    </source>
</evidence>
<keyword evidence="3" id="KW-0687">Ribonucleoprotein</keyword>
<evidence type="ECO:0000313" key="5">
    <source>
        <dbReference type="EMBL" id="KAG5647241.1"/>
    </source>
</evidence>
<dbReference type="PANTHER" id="PTHR11229:SF8">
    <property type="entry name" value="LARGE RIBOSOMAL SUBUNIT PROTEIN UL3M"/>
    <property type="match status" value="1"/>
</dbReference>
<dbReference type="FunFam" id="2.40.30.10:FF:000004">
    <property type="entry name" value="50S ribosomal protein L3"/>
    <property type="match status" value="1"/>
</dbReference>
<evidence type="ECO:0000313" key="6">
    <source>
        <dbReference type="Proteomes" id="UP000775547"/>
    </source>
</evidence>
<keyword evidence="2" id="KW-0689">Ribosomal protein</keyword>
<reference evidence="5" key="1">
    <citation type="submission" date="2020-07" db="EMBL/GenBank/DDBJ databases">
        <authorList>
            <person name="Nieuwenhuis M."/>
            <person name="Van De Peppel L.J.J."/>
        </authorList>
    </citation>
    <scope>NUCLEOTIDE SEQUENCE</scope>
    <source>
        <strain evidence="5">AP01</strain>
        <tissue evidence="5">Mycelium</tissue>
    </source>
</reference>
<dbReference type="PANTHER" id="PTHR11229">
    <property type="entry name" value="50S RIBOSOMAL PROTEIN L3"/>
    <property type="match status" value="1"/>
</dbReference>
<dbReference type="EMBL" id="JABCKV010000011">
    <property type="protein sequence ID" value="KAG5647241.1"/>
    <property type="molecule type" value="Genomic_DNA"/>
</dbReference>
<protein>
    <recommendedName>
        <fullName evidence="4">Large ribosomal subunit protein uL3m</fullName>
    </recommendedName>
</protein>
<name>A0A9P7GCA3_9AGAR</name>
<dbReference type="SUPFAM" id="SSF50447">
    <property type="entry name" value="Translation proteins"/>
    <property type="match status" value="1"/>
</dbReference>
<gene>
    <name evidence="5" type="ORF">DXG03_000776</name>
</gene>
<keyword evidence="6" id="KW-1185">Reference proteome</keyword>
<dbReference type="GO" id="GO:0003735">
    <property type="term" value="F:structural constituent of ribosome"/>
    <property type="evidence" value="ECO:0007669"/>
    <property type="project" value="InterPro"/>
</dbReference>
<organism evidence="5 6">
    <name type="scientific">Asterophora parasitica</name>
    <dbReference type="NCBI Taxonomy" id="117018"/>
    <lineage>
        <taxon>Eukaryota</taxon>
        <taxon>Fungi</taxon>
        <taxon>Dikarya</taxon>
        <taxon>Basidiomycota</taxon>
        <taxon>Agaricomycotina</taxon>
        <taxon>Agaricomycetes</taxon>
        <taxon>Agaricomycetidae</taxon>
        <taxon>Agaricales</taxon>
        <taxon>Tricholomatineae</taxon>
        <taxon>Lyophyllaceae</taxon>
        <taxon>Asterophora</taxon>
    </lineage>
</organism>
<sequence>MLRVWALHRTSMAVCRFRHLHTTGIASASPAASSSAAKTVEPAAPTKWTPDSIRTGLIARKRGMAVMWNDQGARFPVTVLQLENCQVTANIRTVRRDHSVYHAVQVAASDRPAKTTTKQMLGHFRKAKVPPKRIVKEFPVTPDALVPVATSKWKADILQGTTLSAVHFVPGQYVDVVANGIGKGFQGGMKRWGFHGLAASHGVSVSHRSSGSAGNCQDPGRIWPGKKMAGRMGGKRITTQNLAVVRVDSALDLIFVRGNVPGADDAQVMIRDAIKKVAFGRHNQAKGLYEKVLPKGVDDLPFPAGTAELAKVLPPIIEAPAYRRSPFTPQE</sequence>
<dbReference type="Gene3D" id="3.30.160.810">
    <property type="match status" value="1"/>
</dbReference>
<dbReference type="GO" id="GO:0006412">
    <property type="term" value="P:translation"/>
    <property type="evidence" value="ECO:0007669"/>
    <property type="project" value="InterPro"/>
</dbReference>
<reference evidence="5" key="2">
    <citation type="submission" date="2021-10" db="EMBL/GenBank/DDBJ databases">
        <title>Phylogenomics reveals ancestral predisposition of the termite-cultivated fungus Termitomyces towards a domesticated lifestyle.</title>
        <authorList>
            <person name="Auxier B."/>
            <person name="Grum-Grzhimaylo A."/>
            <person name="Cardenas M.E."/>
            <person name="Lodge J.D."/>
            <person name="Laessoe T."/>
            <person name="Pedersen O."/>
            <person name="Smith M.E."/>
            <person name="Kuyper T.W."/>
            <person name="Franco-Molano E.A."/>
            <person name="Baroni T.J."/>
            <person name="Aanen D.K."/>
        </authorList>
    </citation>
    <scope>NUCLEOTIDE SEQUENCE</scope>
    <source>
        <strain evidence="5">AP01</strain>
        <tissue evidence="5">Mycelium</tissue>
    </source>
</reference>
<dbReference type="InterPro" id="IPR019927">
    <property type="entry name" value="Ribosomal_uL3_bac/org-type"/>
</dbReference>
<dbReference type="Proteomes" id="UP000775547">
    <property type="component" value="Unassembled WGS sequence"/>
</dbReference>
<evidence type="ECO:0000256" key="1">
    <source>
        <dbReference type="ARBA" id="ARBA00006540"/>
    </source>
</evidence>
<dbReference type="Pfam" id="PF00297">
    <property type="entry name" value="Ribosomal_L3"/>
    <property type="match status" value="1"/>
</dbReference>
<comment type="similarity">
    <text evidence="1">Belongs to the universal ribosomal protein uL3 family.</text>
</comment>
<accession>A0A9P7GCA3</accession>
<evidence type="ECO:0000256" key="3">
    <source>
        <dbReference type="ARBA" id="ARBA00023274"/>
    </source>
</evidence>